<protein>
    <submittedName>
        <fullName evidence="1">Uncharacterized protein</fullName>
    </submittedName>
</protein>
<dbReference type="KEGG" id="gfu:KM031_17560"/>
<dbReference type="EMBL" id="CP076362">
    <property type="protein sequence ID" value="QWK92114.1"/>
    <property type="molecule type" value="Genomic_DNA"/>
</dbReference>
<accession>A0A975P9F6</accession>
<dbReference type="AlphaFoldDB" id="A0A975P9F6"/>
<geneLocation type="plasmid" evidence="1 2">
    <name>p1</name>
</geneLocation>
<keyword evidence="2" id="KW-1185">Reference proteome</keyword>
<keyword evidence="1" id="KW-0614">Plasmid</keyword>
<dbReference type="Proteomes" id="UP000679352">
    <property type="component" value="Plasmid p1"/>
</dbReference>
<name>A0A975P9F6_9RHOB</name>
<proteinExistence type="predicted"/>
<organism evidence="1 2">
    <name type="scientific">Gemmobacter fulvus</name>
    <dbReference type="NCBI Taxonomy" id="2840474"/>
    <lineage>
        <taxon>Bacteria</taxon>
        <taxon>Pseudomonadati</taxon>
        <taxon>Pseudomonadota</taxon>
        <taxon>Alphaproteobacteria</taxon>
        <taxon>Rhodobacterales</taxon>
        <taxon>Paracoccaceae</taxon>
        <taxon>Gemmobacter</taxon>
    </lineage>
</organism>
<evidence type="ECO:0000313" key="1">
    <source>
        <dbReference type="EMBL" id="QWK92114.1"/>
    </source>
</evidence>
<reference evidence="1" key="1">
    <citation type="submission" date="2021-06" db="EMBL/GenBank/DDBJ databases">
        <authorList>
            <person name="Lee C.-S."/>
            <person name="Jin L."/>
        </authorList>
    </citation>
    <scope>NUCLEOTIDE SEQUENCE</scope>
    <source>
        <strain evidence="1">Con5</strain>
        <plasmid evidence="1">p1</plasmid>
    </source>
</reference>
<sequence length="70" mass="7651">MTAELPIALANIWKMESAQLMGMGEAGVTSGDGDTVAQQLRWPFFRKSLSCLCCQTKAVNKKGYGQWPKA</sequence>
<dbReference type="RefSeq" id="WP_215505209.1">
    <property type="nucleotide sequence ID" value="NZ_CP076362.1"/>
</dbReference>
<gene>
    <name evidence="1" type="ORF">KM031_17560</name>
</gene>
<evidence type="ECO:0000313" key="2">
    <source>
        <dbReference type="Proteomes" id="UP000679352"/>
    </source>
</evidence>